<keyword evidence="7" id="KW-1185">Reference proteome</keyword>
<dbReference type="PROSITE" id="PS51384">
    <property type="entry name" value="FAD_FR"/>
    <property type="match status" value="1"/>
</dbReference>
<evidence type="ECO:0000313" key="7">
    <source>
        <dbReference type="Proteomes" id="UP001226577"/>
    </source>
</evidence>
<evidence type="ECO:0000259" key="5">
    <source>
        <dbReference type="PROSITE" id="PS51384"/>
    </source>
</evidence>
<dbReference type="InterPro" id="IPR008333">
    <property type="entry name" value="Cbr1-like_FAD-bd_dom"/>
</dbReference>
<dbReference type="SUPFAM" id="SSF63380">
    <property type="entry name" value="Riboflavin synthase domain-like"/>
    <property type="match status" value="1"/>
</dbReference>
<dbReference type="InterPro" id="IPR001709">
    <property type="entry name" value="Flavoprot_Pyr_Nucl_cyt_Rdtase"/>
</dbReference>
<evidence type="ECO:0000256" key="3">
    <source>
        <dbReference type="ARBA" id="ARBA00023014"/>
    </source>
</evidence>
<evidence type="ECO:0000313" key="6">
    <source>
        <dbReference type="EMBL" id="MDP9888617.1"/>
    </source>
</evidence>
<dbReference type="PANTHER" id="PTHR47354:SF5">
    <property type="entry name" value="PROTEIN RFBI"/>
    <property type="match status" value="1"/>
</dbReference>
<dbReference type="PANTHER" id="PTHR47354">
    <property type="entry name" value="NADH OXIDOREDUCTASE HCR"/>
    <property type="match status" value="1"/>
</dbReference>
<keyword evidence="2" id="KW-0408">Iron</keyword>
<evidence type="ECO:0000259" key="4">
    <source>
        <dbReference type="PROSITE" id="PS51085"/>
    </source>
</evidence>
<dbReference type="InterPro" id="IPR050415">
    <property type="entry name" value="MRET"/>
</dbReference>
<dbReference type="Pfam" id="PF00175">
    <property type="entry name" value="NAD_binding_1"/>
    <property type="match status" value="1"/>
</dbReference>
<dbReference type="Pfam" id="PF00111">
    <property type="entry name" value="Fer2"/>
    <property type="match status" value="1"/>
</dbReference>
<name>A0ABT9RTQ0_9MICC</name>
<dbReference type="Proteomes" id="UP001226577">
    <property type="component" value="Unassembled WGS sequence"/>
</dbReference>
<keyword evidence="2" id="KW-0001">2Fe-2S</keyword>
<dbReference type="InterPro" id="IPR001433">
    <property type="entry name" value="OxRdtase_FAD/NAD-bd"/>
</dbReference>
<feature type="domain" description="2Fe-2S ferredoxin-type" evidence="4">
    <location>
        <begin position="1"/>
        <end position="87"/>
    </location>
</feature>
<dbReference type="InterPro" id="IPR017938">
    <property type="entry name" value="Riboflavin_synthase-like_b-brl"/>
</dbReference>
<sequence>MTFTISVRDSEVAFGCDAGQNVLDAAETAGWAIPYSCRKGVCDSCLGSLTSGSVEGLGSGPVCAPTEVRLCRAQPVGDIEIAPRRIEARTPPVRKRLTTAVFRRRQVAPSVTILDLRYPIGRRTPFRAGQFLNVILDDGDTRSYSLANAPQHNDLAQLHIRHEPNGVFSARILQQLEFHDTVEIEAPFGEFFVADPDGAEDPIILLATGTGYAPMRSIILDHIARRLTRPVHLYWGARTVEDLYALDTINMWTQRHPWLRFTPVLSRPHPGWDGATGWVQAAAIADHPDLSGHHVYACGSEAMTRIAAEQLARECGVAPDRFHSDAFVSAVAPVVVD</sequence>
<dbReference type="PROSITE" id="PS51085">
    <property type="entry name" value="2FE2S_FER_2"/>
    <property type="match status" value="1"/>
</dbReference>
<keyword evidence="3" id="KW-0411">Iron-sulfur</keyword>
<dbReference type="EMBL" id="JAUSRE010000010">
    <property type="protein sequence ID" value="MDP9888617.1"/>
    <property type="molecule type" value="Genomic_DNA"/>
</dbReference>
<dbReference type="SUPFAM" id="SSF54292">
    <property type="entry name" value="2Fe-2S ferredoxin-like"/>
    <property type="match status" value="1"/>
</dbReference>
<dbReference type="RefSeq" id="WP_307307847.1">
    <property type="nucleotide sequence ID" value="NZ_JAUSRE010000010.1"/>
</dbReference>
<dbReference type="InterPro" id="IPR036010">
    <property type="entry name" value="2Fe-2S_ferredoxin-like_sf"/>
</dbReference>
<dbReference type="InterPro" id="IPR017927">
    <property type="entry name" value="FAD-bd_FR_type"/>
</dbReference>
<dbReference type="SUPFAM" id="SSF52343">
    <property type="entry name" value="Ferredoxin reductase-like, C-terminal NADP-linked domain"/>
    <property type="match status" value="1"/>
</dbReference>
<accession>A0ABT9RTQ0</accession>
<dbReference type="Gene3D" id="3.10.20.30">
    <property type="match status" value="1"/>
</dbReference>
<reference evidence="6 7" key="1">
    <citation type="submission" date="2023-07" db="EMBL/GenBank/DDBJ databases">
        <title>Sorghum-associated microbial communities from plants grown in Nebraska, USA.</title>
        <authorList>
            <person name="Schachtman D."/>
        </authorList>
    </citation>
    <scope>NUCLEOTIDE SEQUENCE [LARGE SCALE GENOMIC DNA]</scope>
    <source>
        <strain evidence="6 7">CC222</strain>
    </source>
</reference>
<comment type="caution">
    <text evidence="6">The sequence shown here is derived from an EMBL/GenBank/DDBJ whole genome shotgun (WGS) entry which is preliminary data.</text>
</comment>
<gene>
    <name evidence="6" type="ORF">J2X98_002210</name>
</gene>
<dbReference type="PRINTS" id="PR00371">
    <property type="entry name" value="FPNCR"/>
</dbReference>
<dbReference type="InterPro" id="IPR039261">
    <property type="entry name" value="FNR_nucleotide-bd"/>
</dbReference>
<dbReference type="Gene3D" id="2.40.30.10">
    <property type="entry name" value="Translation factors"/>
    <property type="match status" value="1"/>
</dbReference>
<keyword evidence="2" id="KW-0479">Metal-binding</keyword>
<dbReference type="InterPro" id="IPR001041">
    <property type="entry name" value="2Fe-2S_ferredoxin-type"/>
</dbReference>
<dbReference type="CDD" id="cd00207">
    <property type="entry name" value="fer2"/>
    <property type="match status" value="1"/>
</dbReference>
<dbReference type="Pfam" id="PF00970">
    <property type="entry name" value="FAD_binding_6"/>
    <property type="match status" value="1"/>
</dbReference>
<dbReference type="CDD" id="cd06189">
    <property type="entry name" value="flavin_oxioreductase"/>
    <property type="match status" value="1"/>
</dbReference>
<evidence type="ECO:0000256" key="1">
    <source>
        <dbReference type="ARBA" id="ARBA00001974"/>
    </source>
</evidence>
<dbReference type="Gene3D" id="3.40.50.80">
    <property type="entry name" value="Nucleotide-binding domain of ferredoxin-NADP reductase (FNR) module"/>
    <property type="match status" value="1"/>
</dbReference>
<proteinExistence type="predicted"/>
<protein>
    <submittedName>
        <fullName evidence="6">NAD(P)H-flavin reductase/ferredoxin</fullName>
    </submittedName>
</protein>
<comment type="cofactor">
    <cofactor evidence="1">
        <name>FAD</name>
        <dbReference type="ChEBI" id="CHEBI:57692"/>
    </cofactor>
</comment>
<feature type="domain" description="FAD-binding FR-type" evidence="5">
    <location>
        <begin position="94"/>
        <end position="194"/>
    </location>
</feature>
<dbReference type="InterPro" id="IPR012675">
    <property type="entry name" value="Beta-grasp_dom_sf"/>
</dbReference>
<dbReference type="PRINTS" id="PR00410">
    <property type="entry name" value="PHEHYDRXLASE"/>
</dbReference>
<organism evidence="6 7">
    <name type="scientific">Pseudarthrobacter enclensis</name>
    <dbReference type="NCBI Taxonomy" id="993070"/>
    <lineage>
        <taxon>Bacteria</taxon>
        <taxon>Bacillati</taxon>
        <taxon>Actinomycetota</taxon>
        <taxon>Actinomycetes</taxon>
        <taxon>Micrococcales</taxon>
        <taxon>Micrococcaceae</taxon>
        <taxon>Pseudarthrobacter</taxon>
    </lineage>
</organism>
<evidence type="ECO:0000256" key="2">
    <source>
        <dbReference type="ARBA" id="ARBA00022714"/>
    </source>
</evidence>